<gene>
    <name evidence="6" type="ORF">VKT23_005133</name>
</gene>
<accession>A0ABR1JVH3</accession>
<feature type="region of interest" description="Disordered" evidence="4">
    <location>
        <begin position="630"/>
        <end position="668"/>
    </location>
</feature>
<dbReference type="Pfam" id="PF00069">
    <property type="entry name" value="Pkinase"/>
    <property type="match status" value="2"/>
</dbReference>
<reference evidence="6 7" key="1">
    <citation type="submission" date="2024-01" db="EMBL/GenBank/DDBJ databases">
        <title>A draft genome for the cacao thread blight pathogen Marasmiellus scandens.</title>
        <authorList>
            <person name="Baruah I.K."/>
            <person name="Leung J."/>
            <person name="Bukari Y."/>
            <person name="Amoako-Attah I."/>
            <person name="Meinhardt L.W."/>
            <person name="Bailey B.A."/>
            <person name="Cohen S.P."/>
        </authorList>
    </citation>
    <scope>NUCLEOTIDE SEQUENCE [LARGE SCALE GENOMIC DNA]</scope>
    <source>
        <strain evidence="6 7">GH-19</strain>
    </source>
</reference>
<keyword evidence="7" id="KW-1185">Reference proteome</keyword>
<evidence type="ECO:0000313" key="6">
    <source>
        <dbReference type="EMBL" id="KAK7466411.1"/>
    </source>
</evidence>
<evidence type="ECO:0000313" key="7">
    <source>
        <dbReference type="Proteomes" id="UP001498398"/>
    </source>
</evidence>
<dbReference type="PROSITE" id="PS00108">
    <property type="entry name" value="PROTEIN_KINASE_ST"/>
    <property type="match status" value="1"/>
</dbReference>
<feature type="domain" description="Protein kinase" evidence="5">
    <location>
        <begin position="120"/>
        <end position="457"/>
    </location>
</feature>
<dbReference type="Gene3D" id="1.10.510.10">
    <property type="entry name" value="Transferase(Phosphotransferase) domain 1"/>
    <property type="match status" value="2"/>
</dbReference>
<proteinExistence type="predicted"/>
<dbReference type="Proteomes" id="UP001498398">
    <property type="component" value="Unassembled WGS sequence"/>
</dbReference>
<sequence>MNPEGPRSILGQLFSAKSTVNGQQSSSSGFRPDRPRLITEDVEQPLATSPETLAFSTDRSEQLDQSKSVRHSQSATSLPSVSTRAPSLSPAAMFLSSFAAAPVPAKIVLPDDEGEVVGGFTLGGVIGYGGFSTIRRAFSTSGGAVAVKIVRRSDLLKDANPSLARKRLDHEAEIWSTLSHEHILPLFTSVHTSYADFFFTLLCPAGSLFDILKRDGRPALPQDDAGMMFRQVVRGINYLHEVVGIVHRDIKLENVLVDESGTCRITDFGLARKVGEDVEDEEESAEDPGPILSVSVGNGTSVHRSSTVSQSHFTGHSRKPRTGLSIHESLIRPSGHGPRHRNSTTTSTQPAVRASFLPGSLPYAAPELLTPPQNPGPRTAQPAQDIWALGILLYALLTGRLPFMDSFEPRLQLKILHGVYEIPSGIGHGAERVLKGCLDSCVQSRWNILMVDEVAWGIGWGTDVSVPMVSDEELRRETASASMSRSTSQCATRGSRSSSRPANIMIPSDWEHGDTRSPGSVDAASRRSISRARRSLSRAPVVTDQSSSARSVERNMSRRSSRGRMAFQTSRSGSLSSSSSSRARSPSLTALEIVEIVDASSPLSSPSSSTGERGRRLHKRSVEAIIIASTSRSPSPSAVPTTPIDSDFHPQYSRSQSPPTLPDEELDEYDYGPARARGQMDDIDLRLRERGRKPTKEIPENSGLHGSSYWGRIASPPDNLETLLDESESVNTGVDENGLVQDSKRDHTPFRASPGPIVYSRSDGSMPKDALEIGHKDSRLDSSQRPYYSHSTPRPGFGKQRAGSTPPTVLSSTLRFSDFPRPSPPHSRASYSRAHSRDGLPTMSGLSGLPGIPGLPVIFDAKTIFKSDNAEL</sequence>
<dbReference type="SMART" id="SM00220">
    <property type="entry name" value="S_TKc"/>
    <property type="match status" value="1"/>
</dbReference>
<dbReference type="SUPFAM" id="SSF56112">
    <property type="entry name" value="Protein kinase-like (PK-like)"/>
    <property type="match status" value="1"/>
</dbReference>
<evidence type="ECO:0000256" key="2">
    <source>
        <dbReference type="ARBA" id="ARBA00022840"/>
    </source>
</evidence>
<feature type="binding site" evidence="3">
    <location>
        <position position="148"/>
    </location>
    <ligand>
        <name>ATP</name>
        <dbReference type="ChEBI" id="CHEBI:30616"/>
    </ligand>
</feature>
<dbReference type="InterPro" id="IPR008271">
    <property type="entry name" value="Ser/Thr_kinase_AS"/>
</dbReference>
<keyword evidence="1 3" id="KW-0547">Nucleotide-binding</keyword>
<organism evidence="6 7">
    <name type="scientific">Marasmiellus scandens</name>
    <dbReference type="NCBI Taxonomy" id="2682957"/>
    <lineage>
        <taxon>Eukaryota</taxon>
        <taxon>Fungi</taxon>
        <taxon>Dikarya</taxon>
        <taxon>Basidiomycota</taxon>
        <taxon>Agaricomycotina</taxon>
        <taxon>Agaricomycetes</taxon>
        <taxon>Agaricomycetidae</taxon>
        <taxon>Agaricales</taxon>
        <taxon>Marasmiineae</taxon>
        <taxon>Omphalotaceae</taxon>
        <taxon>Marasmiellus</taxon>
    </lineage>
</organism>
<evidence type="ECO:0000259" key="5">
    <source>
        <dbReference type="PROSITE" id="PS50011"/>
    </source>
</evidence>
<feature type="compositionally biased region" description="Low complexity" evidence="4">
    <location>
        <begin position="570"/>
        <end position="586"/>
    </location>
</feature>
<dbReference type="PROSITE" id="PS00107">
    <property type="entry name" value="PROTEIN_KINASE_ATP"/>
    <property type="match status" value="1"/>
</dbReference>
<feature type="region of interest" description="Disordered" evidence="4">
    <location>
        <begin position="475"/>
        <end position="586"/>
    </location>
</feature>
<evidence type="ECO:0000256" key="3">
    <source>
        <dbReference type="PROSITE-ProRule" id="PRU10141"/>
    </source>
</evidence>
<feature type="compositionally biased region" description="Polar residues" evidence="4">
    <location>
        <begin position="783"/>
        <end position="792"/>
    </location>
</feature>
<dbReference type="EMBL" id="JBANRG010000005">
    <property type="protein sequence ID" value="KAK7466411.1"/>
    <property type="molecule type" value="Genomic_DNA"/>
</dbReference>
<dbReference type="PROSITE" id="PS50011">
    <property type="entry name" value="PROTEIN_KINASE_DOM"/>
    <property type="match status" value="1"/>
</dbReference>
<dbReference type="PANTHER" id="PTHR24346:SF76">
    <property type="entry name" value="NON-SPECIFIC SERINE_THREONINE PROTEIN KINASE"/>
    <property type="match status" value="1"/>
</dbReference>
<feature type="compositionally biased region" description="Polar residues" evidence="4">
    <location>
        <begin position="630"/>
        <end position="644"/>
    </location>
</feature>
<evidence type="ECO:0000256" key="1">
    <source>
        <dbReference type="ARBA" id="ARBA00022741"/>
    </source>
</evidence>
<protein>
    <recommendedName>
        <fullName evidence="5">Protein kinase domain-containing protein</fullName>
    </recommendedName>
</protein>
<dbReference type="PANTHER" id="PTHR24346">
    <property type="entry name" value="MAP/MICROTUBULE AFFINITY-REGULATING KINASE"/>
    <property type="match status" value="1"/>
</dbReference>
<feature type="compositionally biased region" description="Polar residues" evidence="4">
    <location>
        <begin position="15"/>
        <end position="29"/>
    </location>
</feature>
<feature type="compositionally biased region" description="Basic and acidic residues" evidence="4">
    <location>
        <begin position="690"/>
        <end position="699"/>
    </location>
</feature>
<feature type="compositionally biased region" description="Polar residues" evidence="4">
    <location>
        <begin position="46"/>
        <end position="57"/>
    </location>
</feature>
<feature type="compositionally biased region" description="Polar residues" evidence="4">
    <location>
        <begin position="65"/>
        <end position="85"/>
    </location>
</feature>
<name>A0ABR1JVH3_9AGAR</name>
<feature type="region of interest" description="Disordered" evidence="4">
    <location>
        <begin position="1"/>
        <end position="85"/>
    </location>
</feature>
<feature type="compositionally biased region" description="Polar residues" evidence="4">
    <location>
        <begin position="298"/>
        <end position="314"/>
    </location>
</feature>
<feature type="region of interest" description="Disordered" evidence="4">
    <location>
        <begin position="298"/>
        <end position="352"/>
    </location>
</feature>
<keyword evidence="2 3" id="KW-0067">ATP-binding</keyword>
<feature type="region of interest" description="Disordered" evidence="4">
    <location>
        <begin position="690"/>
        <end position="847"/>
    </location>
</feature>
<dbReference type="InterPro" id="IPR017441">
    <property type="entry name" value="Protein_kinase_ATP_BS"/>
</dbReference>
<evidence type="ECO:0000256" key="4">
    <source>
        <dbReference type="SAM" id="MobiDB-lite"/>
    </source>
</evidence>
<feature type="compositionally biased region" description="Polar residues" evidence="4">
    <location>
        <begin position="479"/>
        <end position="501"/>
    </location>
</feature>
<dbReference type="InterPro" id="IPR000719">
    <property type="entry name" value="Prot_kinase_dom"/>
</dbReference>
<dbReference type="InterPro" id="IPR011009">
    <property type="entry name" value="Kinase-like_dom_sf"/>
</dbReference>
<feature type="compositionally biased region" description="Basic and acidic residues" evidence="4">
    <location>
        <begin position="769"/>
        <end position="782"/>
    </location>
</feature>
<feature type="compositionally biased region" description="Polar residues" evidence="4">
    <location>
        <begin position="802"/>
        <end position="815"/>
    </location>
</feature>
<comment type="caution">
    <text evidence="6">The sequence shown here is derived from an EMBL/GenBank/DDBJ whole genome shotgun (WGS) entry which is preliminary data.</text>
</comment>